<accession>A0A2H0NEK1</accession>
<feature type="transmembrane region" description="Helical" evidence="1">
    <location>
        <begin position="42"/>
        <end position="63"/>
    </location>
</feature>
<evidence type="ECO:0008006" key="5">
    <source>
        <dbReference type="Google" id="ProtNLM"/>
    </source>
</evidence>
<reference evidence="3 4" key="1">
    <citation type="submission" date="2017-09" db="EMBL/GenBank/DDBJ databases">
        <title>Depth-based differentiation of microbial function through sediment-hosted aquifers and enrichment of novel symbionts in the deep terrestrial subsurface.</title>
        <authorList>
            <person name="Probst A.J."/>
            <person name="Ladd B."/>
            <person name="Jarett J.K."/>
            <person name="Geller-Mcgrath D.E."/>
            <person name="Sieber C.M."/>
            <person name="Emerson J.B."/>
            <person name="Anantharaman K."/>
            <person name="Thomas B.C."/>
            <person name="Malmstrom R."/>
            <person name="Stieglmeier M."/>
            <person name="Klingl A."/>
            <person name="Woyke T."/>
            <person name="Ryan C.M."/>
            <person name="Banfield J.F."/>
        </authorList>
    </citation>
    <scope>NUCLEOTIDE SEQUENCE [LARGE SCALE GENOMIC DNA]</scope>
    <source>
        <strain evidence="3">CG11_big_fil_rev_8_21_14_0_20_36_20</strain>
    </source>
</reference>
<feature type="signal peptide" evidence="2">
    <location>
        <begin position="1"/>
        <end position="18"/>
    </location>
</feature>
<dbReference type="EMBL" id="PCWQ01000012">
    <property type="protein sequence ID" value="PIR06605.1"/>
    <property type="molecule type" value="Genomic_DNA"/>
</dbReference>
<feature type="chain" id="PRO_5013661769" description="DUF4134 domain-containing protein" evidence="2">
    <location>
        <begin position="19"/>
        <end position="114"/>
    </location>
</feature>
<gene>
    <name evidence="3" type="ORF">COV55_03720</name>
</gene>
<evidence type="ECO:0000256" key="1">
    <source>
        <dbReference type="SAM" id="Phobius"/>
    </source>
</evidence>
<evidence type="ECO:0000313" key="4">
    <source>
        <dbReference type="Proteomes" id="UP000230564"/>
    </source>
</evidence>
<organism evidence="3 4">
    <name type="scientific">Candidatus Komeilibacteria bacterium CG11_big_fil_rev_8_21_14_0_20_36_20</name>
    <dbReference type="NCBI Taxonomy" id="1974477"/>
    <lineage>
        <taxon>Bacteria</taxon>
        <taxon>Candidatus Komeiliibacteriota</taxon>
    </lineage>
</organism>
<keyword evidence="1" id="KW-1133">Transmembrane helix</keyword>
<sequence>MTKIVTSLLLFLPMAARAQDDPFGVNELNSIELGTKDLPETIAGVVNIVLGFLGILSTIIILLGGFKWMTSQGNTDKVDEAKKLIGAGVVGLVIVLAAYAIARFVLNSLVNETI</sequence>
<comment type="caution">
    <text evidence="3">The sequence shown here is derived from an EMBL/GenBank/DDBJ whole genome shotgun (WGS) entry which is preliminary data.</text>
</comment>
<evidence type="ECO:0000256" key="2">
    <source>
        <dbReference type="SAM" id="SignalP"/>
    </source>
</evidence>
<protein>
    <recommendedName>
        <fullName evidence="5">DUF4134 domain-containing protein</fullName>
    </recommendedName>
</protein>
<keyword evidence="1" id="KW-0472">Membrane</keyword>
<name>A0A2H0NEK1_9BACT</name>
<dbReference type="Pfam" id="PF18895">
    <property type="entry name" value="T4SS_pilin"/>
    <property type="match status" value="1"/>
</dbReference>
<dbReference type="InterPro" id="IPR043993">
    <property type="entry name" value="T4SS_pilin"/>
</dbReference>
<proteinExistence type="predicted"/>
<keyword evidence="2" id="KW-0732">Signal</keyword>
<dbReference type="AlphaFoldDB" id="A0A2H0NEK1"/>
<feature type="transmembrane region" description="Helical" evidence="1">
    <location>
        <begin position="84"/>
        <end position="106"/>
    </location>
</feature>
<dbReference type="Proteomes" id="UP000230564">
    <property type="component" value="Unassembled WGS sequence"/>
</dbReference>
<evidence type="ECO:0000313" key="3">
    <source>
        <dbReference type="EMBL" id="PIR06605.1"/>
    </source>
</evidence>
<keyword evidence="1" id="KW-0812">Transmembrane</keyword>